<evidence type="ECO:0000313" key="1">
    <source>
        <dbReference type="EMBL" id="VYS99022.1"/>
    </source>
</evidence>
<accession>A0A6N2T1M2</accession>
<dbReference type="AlphaFoldDB" id="A0A6N2T1M2"/>
<organism evidence="1">
    <name type="scientific">Anaerococcus vaginalis</name>
    <dbReference type="NCBI Taxonomy" id="33037"/>
    <lineage>
        <taxon>Bacteria</taxon>
        <taxon>Bacillati</taxon>
        <taxon>Bacillota</taxon>
        <taxon>Tissierellia</taxon>
        <taxon>Tissierellales</taxon>
        <taxon>Peptoniphilaceae</taxon>
        <taxon>Anaerococcus</taxon>
    </lineage>
</organism>
<sequence length="60" mass="7257">MEDIKEVIKDWKTEYIENRIIHLEKNGANLDNSNFLKALDKELERRDRQEIAMLGDYYEV</sequence>
<protein>
    <submittedName>
        <fullName evidence="1">Uncharacterized protein</fullName>
    </submittedName>
</protein>
<reference evidence="1" key="1">
    <citation type="submission" date="2019-11" db="EMBL/GenBank/DDBJ databases">
        <authorList>
            <person name="Feng L."/>
        </authorList>
    </citation>
    <scope>NUCLEOTIDE SEQUENCE</scope>
    <source>
        <strain evidence="1">AvaginalisLFYP127</strain>
    </source>
</reference>
<name>A0A6N2T1M2_9FIRM</name>
<dbReference type="EMBL" id="CACRSW010000023">
    <property type="protein sequence ID" value="VYS99022.1"/>
    <property type="molecule type" value="Genomic_DNA"/>
</dbReference>
<dbReference type="RefSeq" id="WP_156329003.1">
    <property type="nucleotide sequence ID" value="NZ_CACRSW010000023.1"/>
</dbReference>
<gene>
    <name evidence="1" type="ORF">AVLFYP127_00422</name>
</gene>
<proteinExistence type="predicted"/>